<dbReference type="AlphaFoldDB" id="A0A0E0H9N7"/>
<evidence type="ECO:0000256" key="2">
    <source>
        <dbReference type="ARBA" id="ARBA00022737"/>
    </source>
</evidence>
<accession>A0A0E0H9N7</accession>
<dbReference type="STRING" id="4536.A0A0E0H9N7"/>
<dbReference type="eggNOG" id="KOG0619">
    <property type="taxonomic scope" value="Eukaryota"/>
</dbReference>
<keyword evidence="2" id="KW-0677">Repeat</keyword>
<dbReference type="Pfam" id="PF08263">
    <property type="entry name" value="LRRNT_2"/>
    <property type="match status" value="1"/>
</dbReference>
<keyword evidence="1" id="KW-0433">Leucine-rich repeat</keyword>
<dbReference type="OMA" id="NTSPCDW"/>
<evidence type="ECO:0000256" key="1">
    <source>
        <dbReference type="ARBA" id="ARBA00022614"/>
    </source>
</evidence>
<dbReference type="Gramene" id="ONIVA05G03820.2">
    <property type="protein sequence ID" value="ONIVA05G03820.2"/>
    <property type="gene ID" value="ONIVA05G03820"/>
</dbReference>
<dbReference type="Gene3D" id="3.80.10.10">
    <property type="entry name" value="Ribonuclease Inhibitor"/>
    <property type="match status" value="1"/>
</dbReference>
<reference evidence="4" key="1">
    <citation type="submission" date="2015-04" db="UniProtKB">
        <authorList>
            <consortium name="EnsemblPlants"/>
        </authorList>
    </citation>
    <scope>IDENTIFICATION</scope>
    <source>
        <strain evidence="4">SL10</strain>
    </source>
</reference>
<sequence>MPPLRRRALAGITAGAGGHRLLTPVSSMLPPPHPSPRGGVRLVMVAAAAASNPNLSRMGIFSHNSGFLKARNDLSYCLSSWSNNTSPCDWTGIACSTSGQSDAVPAVVLTISLQSCHISRGLDKLQFAELPHLQILNLGRSSFSGPIPSSIGGLAELSELDLSSNRLSGSIPTSIYSSI</sequence>
<evidence type="ECO:0000259" key="3">
    <source>
        <dbReference type="Pfam" id="PF08263"/>
    </source>
</evidence>
<dbReference type="HOGENOM" id="CLU_1505770_0_0_1"/>
<dbReference type="InterPro" id="IPR001611">
    <property type="entry name" value="Leu-rich_rpt"/>
</dbReference>
<dbReference type="PANTHER" id="PTHR48009">
    <property type="entry name" value="LEUCINE-RICH REPEAT (LRR) FAMILY PROTEIN"/>
    <property type="match status" value="1"/>
</dbReference>
<dbReference type="SUPFAM" id="SSF52058">
    <property type="entry name" value="L domain-like"/>
    <property type="match status" value="1"/>
</dbReference>
<dbReference type="InterPro" id="IPR013210">
    <property type="entry name" value="LRR_N_plant-typ"/>
</dbReference>
<dbReference type="InterPro" id="IPR053213">
    <property type="entry name" value="RLP29"/>
</dbReference>
<reference evidence="4" key="2">
    <citation type="submission" date="2018-04" db="EMBL/GenBank/DDBJ databases">
        <title>OnivRS2 (Oryza nivara Reference Sequence Version 2).</title>
        <authorList>
            <person name="Zhang J."/>
            <person name="Kudrna D."/>
            <person name="Lee S."/>
            <person name="Talag J."/>
            <person name="Rajasekar S."/>
            <person name="Welchert J."/>
            <person name="Hsing Y.-I."/>
            <person name="Wing R.A."/>
        </authorList>
    </citation>
    <scope>NUCLEOTIDE SEQUENCE [LARGE SCALE GENOMIC DNA]</scope>
    <source>
        <strain evidence="4">SL10</strain>
    </source>
</reference>
<evidence type="ECO:0000313" key="4">
    <source>
        <dbReference type="EnsemblPlants" id="ONIVA05G03820.2"/>
    </source>
</evidence>
<name>A0A0E0H9N7_ORYNI</name>
<dbReference type="Pfam" id="PF13855">
    <property type="entry name" value="LRR_8"/>
    <property type="match status" value="1"/>
</dbReference>
<evidence type="ECO:0000313" key="5">
    <source>
        <dbReference type="Proteomes" id="UP000006591"/>
    </source>
</evidence>
<keyword evidence="5" id="KW-1185">Reference proteome</keyword>
<proteinExistence type="predicted"/>
<feature type="domain" description="Leucine-rich repeat-containing N-terminal plant-type" evidence="3">
    <location>
        <begin position="72"/>
        <end position="96"/>
    </location>
</feature>
<protein>
    <recommendedName>
        <fullName evidence="3">Leucine-rich repeat-containing N-terminal plant-type domain-containing protein</fullName>
    </recommendedName>
</protein>
<dbReference type="EnsemblPlants" id="ONIVA05G03820.2">
    <property type="protein sequence ID" value="ONIVA05G03820.2"/>
    <property type="gene ID" value="ONIVA05G03820"/>
</dbReference>
<dbReference type="PANTHER" id="PTHR48009:SF4">
    <property type="entry name" value="LEUCINE-RICH REPEAT (LRR) FAMILY PROTEIN"/>
    <property type="match status" value="1"/>
</dbReference>
<organism evidence="4">
    <name type="scientific">Oryza nivara</name>
    <name type="common">Indian wild rice</name>
    <name type="synonym">Oryza sativa f. spontanea</name>
    <dbReference type="NCBI Taxonomy" id="4536"/>
    <lineage>
        <taxon>Eukaryota</taxon>
        <taxon>Viridiplantae</taxon>
        <taxon>Streptophyta</taxon>
        <taxon>Embryophyta</taxon>
        <taxon>Tracheophyta</taxon>
        <taxon>Spermatophyta</taxon>
        <taxon>Magnoliopsida</taxon>
        <taxon>Liliopsida</taxon>
        <taxon>Poales</taxon>
        <taxon>Poaceae</taxon>
        <taxon>BOP clade</taxon>
        <taxon>Oryzoideae</taxon>
        <taxon>Oryzeae</taxon>
        <taxon>Oryzinae</taxon>
        <taxon>Oryza</taxon>
    </lineage>
</organism>
<dbReference type="InterPro" id="IPR032675">
    <property type="entry name" value="LRR_dom_sf"/>
</dbReference>
<dbReference type="Proteomes" id="UP000006591">
    <property type="component" value="Chromosome 5"/>
</dbReference>